<protein>
    <submittedName>
        <fullName evidence="1">Uncharacterized protein</fullName>
    </submittedName>
</protein>
<keyword evidence="2" id="KW-1185">Reference proteome</keyword>
<comment type="caution">
    <text evidence="1">The sequence shown here is derived from an EMBL/GenBank/DDBJ whole genome shotgun (WGS) entry which is preliminary data.</text>
</comment>
<proteinExistence type="predicted"/>
<dbReference type="EMBL" id="SRMA01027350">
    <property type="protein sequence ID" value="TRY54357.1"/>
    <property type="molecule type" value="Genomic_DNA"/>
</dbReference>
<dbReference type="AlphaFoldDB" id="A0A553MME4"/>
<reference evidence="1 2" key="1">
    <citation type="journal article" date="2019" name="Sci. Data">
        <title>Hybrid genome assembly and annotation of Danionella translucida.</title>
        <authorList>
            <person name="Kadobianskyi M."/>
            <person name="Schulze L."/>
            <person name="Schuelke M."/>
            <person name="Judkewitz B."/>
        </authorList>
    </citation>
    <scope>NUCLEOTIDE SEQUENCE [LARGE SCALE GENOMIC DNA]</scope>
    <source>
        <strain evidence="1 2">Bolton</strain>
    </source>
</reference>
<dbReference type="Proteomes" id="UP000316079">
    <property type="component" value="Unassembled WGS sequence"/>
</dbReference>
<accession>A0A553MME4</accession>
<organism evidence="1 2">
    <name type="scientific">Danionella cerebrum</name>
    <dbReference type="NCBI Taxonomy" id="2873325"/>
    <lineage>
        <taxon>Eukaryota</taxon>
        <taxon>Metazoa</taxon>
        <taxon>Chordata</taxon>
        <taxon>Craniata</taxon>
        <taxon>Vertebrata</taxon>
        <taxon>Euteleostomi</taxon>
        <taxon>Actinopterygii</taxon>
        <taxon>Neopterygii</taxon>
        <taxon>Teleostei</taxon>
        <taxon>Ostariophysi</taxon>
        <taxon>Cypriniformes</taxon>
        <taxon>Danionidae</taxon>
        <taxon>Danioninae</taxon>
        <taxon>Danionella</taxon>
    </lineage>
</organism>
<name>A0A553MME4_9TELE</name>
<evidence type="ECO:0000313" key="1">
    <source>
        <dbReference type="EMBL" id="TRY54357.1"/>
    </source>
</evidence>
<sequence>MSEVSTRLILYHAIILSDADRGPQKPTQACGGSWLLLDPRDTICMTEVRPAATCPEWEPSLGITTL</sequence>
<evidence type="ECO:0000313" key="2">
    <source>
        <dbReference type="Proteomes" id="UP000316079"/>
    </source>
</evidence>
<gene>
    <name evidence="1" type="ORF">DNTS_011122</name>
</gene>